<organism evidence="2 3">
    <name type="scientific">Batillaria attramentaria</name>
    <dbReference type="NCBI Taxonomy" id="370345"/>
    <lineage>
        <taxon>Eukaryota</taxon>
        <taxon>Metazoa</taxon>
        <taxon>Spiralia</taxon>
        <taxon>Lophotrochozoa</taxon>
        <taxon>Mollusca</taxon>
        <taxon>Gastropoda</taxon>
        <taxon>Caenogastropoda</taxon>
        <taxon>Sorbeoconcha</taxon>
        <taxon>Cerithioidea</taxon>
        <taxon>Batillariidae</taxon>
        <taxon>Batillaria</taxon>
    </lineage>
</organism>
<accession>A0ABD0J9A9</accession>
<feature type="non-terminal residue" evidence="2">
    <location>
        <position position="1"/>
    </location>
</feature>
<proteinExistence type="predicted"/>
<feature type="compositionally biased region" description="Polar residues" evidence="1">
    <location>
        <begin position="29"/>
        <end position="42"/>
    </location>
</feature>
<name>A0ABD0J9A9_9CAEN</name>
<evidence type="ECO:0000313" key="2">
    <source>
        <dbReference type="EMBL" id="KAK7466632.1"/>
    </source>
</evidence>
<keyword evidence="3" id="KW-1185">Reference proteome</keyword>
<comment type="caution">
    <text evidence="2">The sequence shown here is derived from an EMBL/GenBank/DDBJ whole genome shotgun (WGS) entry which is preliminary data.</text>
</comment>
<dbReference type="AlphaFoldDB" id="A0ABD0J9A9"/>
<gene>
    <name evidence="2" type="ORF">BaRGS_00037289</name>
</gene>
<feature type="region of interest" description="Disordered" evidence="1">
    <location>
        <begin position="29"/>
        <end position="64"/>
    </location>
</feature>
<evidence type="ECO:0000256" key="1">
    <source>
        <dbReference type="SAM" id="MobiDB-lite"/>
    </source>
</evidence>
<reference evidence="2 3" key="1">
    <citation type="journal article" date="2023" name="Sci. Data">
        <title>Genome assembly of the Korean intertidal mud-creeper Batillaria attramentaria.</title>
        <authorList>
            <person name="Patra A.K."/>
            <person name="Ho P.T."/>
            <person name="Jun S."/>
            <person name="Lee S.J."/>
            <person name="Kim Y."/>
            <person name="Won Y.J."/>
        </authorList>
    </citation>
    <scope>NUCLEOTIDE SEQUENCE [LARGE SCALE GENOMIC DNA]</scope>
    <source>
        <strain evidence="2">Wonlab-2016</strain>
    </source>
</reference>
<evidence type="ECO:0000313" key="3">
    <source>
        <dbReference type="Proteomes" id="UP001519460"/>
    </source>
</evidence>
<dbReference type="Proteomes" id="UP001519460">
    <property type="component" value="Unassembled WGS sequence"/>
</dbReference>
<dbReference type="EMBL" id="JACVVK020000553">
    <property type="protein sequence ID" value="KAK7466632.1"/>
    <property type="molecule type" value="Genomic_DNA"/>
</dbReference>
<sequence length="192" mass="21364">YFAHSPVTTHWKSSTLSIQRIQQLQHRTLSSRLTPRTAQSGSAGRECPTEFRHQTTPRQSGDRLLSVSSAGNTSFVVGKPRTCGRLNVYPPKAEKPVKQYRLRSNGLVPRLTDTPKLHEQQQKHSYYDSDTPGVAAPGRQAPEMTMQRPVNHIPAECCSVLQAGRLRFRNNTEGPADSPPDTPRRLNTPSGN</sequence>
<protein>
    <submittedName>
        <fullName evidence="2">Uncharacterized protein</fullName>
    </submittedName>
</protein>
<feature type="region of interest" description="Disordered" evidence="1">
    <location>
        <begin position="168"/>
        <end position="192"/>
    </location>
</feature>